<dbReference type="EC" id="1.1.1.262" evidence="7"/>
<comment type="subunit">
    <text evidence="3">Homodimer.</text>
</comment>
<dbReference type="GO" id="GO:0046872">
    <property type="term" value="F:metal ion binding"/>
    <property type="evidence" value="ECO:0007669"/>
    <property type="project" value="UniProtKB-KW"/>
</dbReference>
<dbReference type="GO" id="GO:0050570">
    <property type="term" value="F:4-hydroxythreonine-4-phosphate dehydrogenase activity"/>
    <property type="evidence" value="ECO:0007669"/>
    <property type="project" value="UniProtKB-EC"/>
</dbReference>
<evidence type="ECO:0000313" key="8">
    <source>
        <dbReference type="Proteomes" id="UP000014155"/>
    </source>
</evidence>
<protein>
    <submittedName>
        <fullName evidence="7">4-hydroxythreonine-4-phosphate dehydrogenase</fullName>
        <ecNumber evidence="7">1.1.1.262</ecNumber>
    </submittedName>
</protein>
<evidence type="ECO:0000256" key="3">
    <source>
        <dbReference type="ARBA" id="ARBA00011738"/>
    </source>
</evidence>
<dbReference type="Proteomes" id="UP000014155">
    <property type="component" value="Unassembled WGS sequence"/>
</dbReference>
<keyword evidence="4" id="KW-0479">Metal-binding</keyword>
<keyword evidence="8" id="KW-1185">Reference proteome</keyword>
<evidence type="ECO:0000313" key="7">
    <source>
        <dbReference type="EMBL" id="EMS69368.1"/>
    </source>
</evidence>
<organism evidence="7 8">
    <name type="scientific">Ruminiclostridium cellobioparum subsp. termitidis CT1112</name>
    <dbReference type="NCBI Taxonomy" id="1195236"/>
    <lineage>
        <taxon>Bacteria</taxon>
        <taxon>Bacillati</taxon>
        <taxon>Bacillota</taxon>
        <taxon>Clostridia</taxon>
        <taxon>Eubacteriales</taxon>
        <taxon>Oscillospiraceae</taxon>
        <taxon>Ruminiclostridium</taxon>
    </lineage>
</organism>
<dbReference type="PATRIC" id="fig|1195236.3.peg.5203"/>
<keyword evidence="6" id="KW-0520">NAD</keyword>
<dbReference type="Gene3D" id="3.40.718.10">
    <property type="entry name" value="Isopropylmalate Dehydrogenase"/>
    <property type="match status" value="1"/>
</dbReference>
<name>S0FLM8_RUMCE</name>
<sequence>MLIGITMGEAGGVGPELALKAFGSGDICENFILIGDYEIIEYCNSLLGYNVPLKRVTDVDELTRGYFNVLDMKLLGKEQLRIGQISRESGYAARSYVEKAVRLALEGKIQALVTLPMNKESTRLSDPDFSGHTELIAELCGQKNYTMMLSGEKLTVTHVSTHVSMQEAVEKVKKDRVYNVIKLTYEALKSYIQEPRIAVAGLNAHAGENGSFGKEDILEIKPAVEKAREEGINVEGPVAPDTVFIKACKKQFDAVVCMYHDQGHIPMKLLDFEGGVNVTLGLKVIRTSVDHGTAFDIAYKGMASTRSLIEAFNLAVKMCGRK</sequence>
<accession>S0FLM8</accession>
<dbReference type="SUPFAM" id="SSF53659">
    <property type="entry name" value="Isocitrate/Isopropylmalate dehydrogenase-like"/>
    <property type="match status" value="1"/>
</dbReference>
<gene>
    <name evidence="7" type="ORF">CTER_5007</name>
</gene>
<dbReference type="Pfam" id="PF04166">
    <property type="entry name" value="PdxA"/>
    <property type="match status" value="1"/>
</dbReference>
<evidence type="ECO:0000256" key="1">
    <source>
        <dbReference type="ARBA" id="ARBA00001968"/>
    </source>
</evidence>
<evidence type="ECO:0000256" key="4">
    <source>
        <dbReference type="ARBA" id="ARBA00022723"/>
    </source>
</evidence>
<evidence type="ECO:0000256" key="5">
    <source>
        <dbReference type="ARBA" id="ARBA00023002"/>
    </source>
</evidence>
<comment type="caution">
    <text evidence="7">The sequence shown here is derived from an EMBL/GenBank/DDBJ whole genome shotgun (WGS) entry which is preliminary data.</text>
</comment>
<dbReference type="AlphaFoldDB" id="S0FLM8"/>
<comment type="similarity">
    <text evidence="2">Belongs to the PdxA family. PdxA2 subfamily.</text>
</comment>
<dbReference type="PANTHER" id="PTHR30004:SF6">
    <property type="entry name" value="D-THREONATE 4-PHOSPHATE DEHYDROGENASE"/>
    <property type="match status" value="1"/>
</dbReference>
<evidence type="ECO:0000256" key="6">
    <source>
        <dbReference type="ARBA" id="ARBA00023027"/>
    </source>
</evidence>
<proteinExistence type="inferred from homology"/>
<comment type="cofactor">
    <cofactor evidence="1">
        <name>a divalent metal cation</name>
        <dbReference type="ChEBI" id="CHEBI:60240"/>
    </cofactor>
</comment>
<dbReference type="STRING" id="1195236.CTER_5007"/>
<dbReference type="InterPro" id="IPR005255">
    <property type="entry name" value="PdxA_fam"/>
</dbReference>
<keyword evidence="5 7" id="KW-0560">Oxidoreductase</keyword>
<dbReference type="NCBIfam" id="TIGR00557">
    <property type="entry name" value="pdxA"/>
    <property type="match status" value="1"/>
</dbReference>
<dbReference type="GO" id="GO:0051287">
    <property type="term" value="F:NAD binding"/>
    <property type="evidence" value="ECO:0007669"/>
    <property type="project" value="InterPro"/>
</dbReference>
<dbReference type="PANTHER" id="PTHR30004">
    <property type="entry name" value="4-HYDROXYTHREONINE-4-PHOSPHATE DEHYDROGENASE"/>
    <property type="match status" value="1"/>
</dbReference>
<reference evidence="7 8" key="1">
    <citation type="journal article" date="2013" name="Genome Announc.">
        <title>Draft Genome Sequence of the Cellulolytic, Mesophilic, Anaerobic Bacterium Clostridium termitidis Strain CT1112 (DSM 5398).</title>
        <authorList>
            <person name="Lal S."/>
            <person name="Ramachandran U."/>
            <person name="Zhang X."/>
            <person name="Munir R."/>
            <person name="Sparling R."/>
            <person name="Levin D.B."/>
        </authorList>
    </citation>
    <scope>NUCLEOTIDE SEQUENCE [LARGE SCALE GENOMIC DNA]</scope>
    <source>
        <strain evidence="7 8">CT1112</strain>
    </source>
</reference>
<dbReference type="RefSeq" id="WP_004630369.1">
    <property type="nucleotide sequence ID" value="NZ_AORV01000066.1"/>
</dbReference>
<evidence type="ECO:0000256" key="2">
    <source>
        <dbReference type="ARBA" id="ARBA00009464"/>
    </source>
</evidence>
<dbReference type="EMBL" id="AORV01000066">
    <property type="protein sequence ID" value="EMS69368.1"/>
    <property type="molecule type" value="Genomic_DNA"/>
</dbReference>
<dbReference type="eggNOG" id="COG1995">
    <property type="taxonomic scope" value="Bacteria"/>
</dbReference>